<dbReference type="STRING" id="1577791.Mpt1_c01740"/>
<dbReference type="InterPro" id="IPR022981">
    <property type="entry name" value="Ribosomal_uL16_arc"/>
</dbReference>
<dbReference type="KEGG" id="mear:Mpt1_c01740"/>
<proteinExistence type="inferred from homology"/>
<dbReference type="GO" id="GO:0003735">
    <property type="term" value="F:structural constituent of ribosome"/>
    <property type="evidence" value="ECO:0007669"/>
    <property type="project" value="InterPro"/>
</dbReference>
<dbReference type="PIRSF" id="PIRSF005590">
    <property type="entry name" value="Ribosomal_L10"/>
    <property type="match status" value="1"/>
</dbReference>
<evidence type="ECO:0000256" key="2">
    <source>
        <dbReference type="ARBA" id="ARBA00022980"/>
    </source>
</evidence>
<dbReference type="RefSeq" id="WP_048111404.1">
    <property type="nucleotide sequence ID" value="NZ_CP010070.1"/>
</dbReference>
<dbReference type="InterPro" id="IPR001197">
    <property type="entry name" value="Ribosomal_uL16_euk_arch"/>
</dbReference>
<evidence type="ECO:0000313" key="6">
    <source>
        <dbReference type="Proteomes" id="UP000030787"/>
    </source>
</evidence>
<dbReference type="GO" id="GO:1990904">
    <property type="term" value="C:ribonucleoprotein complex"/>
    <property type="evidence" value="ECO:0007669"/>
    <property type="project" value="UniProtKB-KW"/>
</dbReference>
<keyword evidence="2 4" id="KW-0689">Ribosomal protein</keyword>
<dbReference type="EMBL" id="CP010070">
    <property type="protein sequence ID" value="AIZ56075.1"/>
    <property type="molecule type" value="Genomic_DNA"/>
</dbReference>
<dbReference type="InterPro" id="IPR036920">
    <property type="entry name" value="Ribosomal_uL16_sf"/>
</dbReference>
<dbReference type="SUPFAM" id="SSF54686">
    <property type="entry name" value="Ribosomal protein L16p/L10e"/>
    <property type="match status" value="1"/>
</dbReference>
<name>A0A0A7LAB8_9ARCH</name>
<dbReference type="Proteomes" id="UP000030787">
    <property type="component" value="Chromosome"/>
</dbReference>
<evidence type="ECO:0000256" key="3">
    <source>
        <dbReference type="ARBA" id="ARBA00023274"/>
    </source>
</evidence>
<evidence type="ECO:0000256" key="1">
    <source>
        <dbReference type="ARBA" id="ARBA00008931"/>
    </source>
</evidence>
<dbReference type="InterPro" id="IPR016180">
    <property type="entry name" value="Ribosomal_uL16_dom"/>
</dbReference>
<dbReference type="GO" id="GO:0005840">
    <property type="term" value="C:ribosome"/>
    <property type="evidence" value="ECO:0007669"/>
    <property type="project" value="UniProtKB-KW"/>
</dbReference>
<protein>
    <recommendedName>
        <fullName evidence="4">Large ribosomal subunit protein uL16</fullName>
    </recommendedName>
</protein>
<dbReference type="HOGENOM" id="CLU_084051_0_2_2"/>
<keyword evidence="6" id="KW-1185">Reference proteome</keyword>
<reference evidence="5 6" key="1">
    <citation type="journal article" date="2014" name="Appl. Environ. Microbiol.">
        <title>Comparative Genome Analysis of 'Candidatus Methanoplasma termitum' Indicates a New Mode of Energy Metabolism in the Seventh Order of Methanogens.</title>
        <authorList>
            <person name="Lang K."/>
            <person name="Schuldes J."/>
            <person name="Klingl A."/>
            <person name="Poehlein A."/>
            <person name="Daniel R."/>
            <person name="Brune A."/>
        </authorList>
    </citation>
    <scope>NUCLEOTIDE SEQUENCE [LARGE SCALE GENOMIC DNA]</scope>
    <source>
        <strain evidence="6">Mpt1</strain>
    </source>
</reference>
<dbReference type="GeneID" id="24817849"/>
<accession>A0A0A7LAB8</accession>
<dbReference type="Gene3D" id="3.90.1170.10">
    <property type="entry name" value="Ribosomal protein L10e/L16"/>
    <property type="match status" value="1"/>
</dbReference>
<dbReference type="CDD" id="cd01433">
    <property type="entry name" value="Ribosomal_L16_L10e"/>
    <property type="match status" value="1"/>
</dbReference>
<dbReference type="NCBIfam" id="NF003239">
    <property type="entry name" value="PRK04199.1-4"/>
    <property type="match status" value="1"/>
</dbReference>
<dbReference type="InterPro" id="IPR047873">
    <property type="entry name" value="Ribosomal_uL16"/>
</dbReference>
<dbReference type="PANTHER" id="PTHR11726">
    <property type="entry name" value="60S RIBOSOMAL PROTEIN L10"/>
    <property type="match status" value="1"/>
</dbReference>
<organism evidence="5 6">
    <name type="scientific">Candidatus Methanoplasma termitum</name>
    <dbReference type="NCBI Taxonomy" id="1577791"/>
    <lineage>
        <taxon>Archaea</taxon>
        <taxon>Methanobacteriati</taxon>
        <taxon>Thermoplasmatota</taxon>
        <taxon>Thermoplasmata</taxon>
        <taxon>Methanomassiliicoccales</taxon>
        <taxon>Methanomassiliicoccaceae</taxon>
        <taxon>Candidatus Methanoplasma</taxon>
    </lineage>
</organism>
<sequence>MVRKPASMYRRITGQAYTRREYMGGVPASRLSQFDMGSPSEDFPVVLTLKVKDRVQVRHTALEAGRIAANKMLSSQAGTANYHLKVRAYPHVVLRENKLATGAGADRVSSGMRNGFGKAVGTAARLERDQAIMTVSVSADKVNVAKTALWKASMKFPSPCYVDVEKGQEYMK</sequence>
<evidence type="ECO:0000256" key="4">
    <source>
        <dbReference type="HAMAP-Rule" id="MF_00448"/>
    </source>
</evidence>
<comment type="similarity">
    <text evidence="1 4">Belongs to the universal ribosomal protein uL16 family.</text>
</comment>
<dbReference type="Pfam" id="PF00252">
    <property type="entry name" value="Ribosomal_L16"/>
    <property type="match status" value="1"/>
</dbReference>
<gene>
    <name evidence="4" type="primary">rpl10e</name>
    <name evidence="5" type="ORF">Mpt1_c01740</name>
</gene>
<dbReference type="HAMAP" id="MF_00448">
    <property type="entry name" value="Ribosomal_uL16_arch"/>
    <property type="match status" value="1"/>
</dbReference>
<keyword evidence="3 4" id="KW-0687">Ribonucleoprotein</keyword>
<dbReference type="OrthoDB" id="30538at2157"/>
<dbReference type="GO" id="GO:0006412">
    <property type="term" value="P:translation"/>
    <property type="evidence" value="ECO:0007669"/>
    <property type="project" value="UniProtKB-UniRule"/>
</dbReference>
<dbReference type="AlphaFoldDB" id="A0A0A7LAB8"/>
<evidence type="ECO:0000313" key="5">
    <source>
        <dbReference type="EMBL" id="AIZ56075.1"/>
    </source>
</evidence>